<feature type="domain" description="Amidohydrolase-related" evidence="7">
    <location>
        <begin position="67"/>
        <end position="347"/>
    </location>
</feature>
<dbReference type="InterPro" id="IPR011059">
    <property type="entry name" value="Metal-dep_hydrolase_composite"/>
</dbReference>
<dbReference type="InterPro" id="IPR026912">
    <property type="entry name" value="Adenine_deam_C"/>
</dbReference>
<name>A0A8J6MX68_9DELT</name>
<keyword evidence="4 6" id="KW-0464">Manganese</keyword>
<dbReference type="NCBIfam" id="TIGR01178">
    <property type="entry name" value="ade"/>
    <property type="match status" value="1"/>
</dbReference>
<evidence type="ECO:0000313" key="10">
    <source>
        <dbReference type="Proteomes" id="UP000650524"/>
    </source>
</evidence>
<organism evidence="9 10">
    <name type="scientific">Candidatus Desulfacyla euxinica</name>
    <dbReference type="NCBI Taxonomy" id="2841693"/>
    <lineage>
        <taxon>Bacteria</taxon>
        <taxon>Deltaproteobacteria</taxon>
        <taxon>Candidatus Desulfacyla</taxon>
    </lineage>
</organism>
<protein>
    <recommendedName>
        <fullName evidence="2 6">Adenine deaminase</fullName>
        <shortName evidence="6">Adenase</shortName>
        <shortName evidence="6">Adenine aminase</shortName>
        <ecNumber evidence="2 6">3.5.4.2</ecNumber>
    </recommendedName>
</protein>
<dbReference type="Gene3D" id="3.20.20.140">
    <property type="entry name" value="Metal-dependent hydrolases"/>
    <property type="match status" value="1"/>
</dbReference>
<reference evidence="9 10" key="1">
    <citation type="submission" date="2020-08" db="EMBL/GenBank/DDBJ databases">
        <title>Bridging the membrane lipid divide: bacteria of the FCB group superphylum have the potential to synthesize archaeal ether lipids.</title>
        <authorList>
            <person name="Villanueva L."/>
            <person name="Von Meijenfeldt F.A.B."/>
            <person name="Westbye A.B."/>
            <person name="Yadav S."/>
            <person name="Hopmans E.C."/>
            <person name="Dutilh B.E."/>
            <person name="Sinninghe Damste J.S."/>
        </authorList>
    </citation>
    <scope>NUCLEOTIDE SEQUENCE [LARGE SCALE GENOMIC DNA]</scope>
    <source>
        <strain evidence="9">NIOZ-UU27</strain>
    </source>
</reference>
<dbReference type="InterPro" id="IPR032466">
    <property type="entry name" value="Metal_Hydrolase"/>
</dbReference>
<dbReference type="AlphaFoldDB" id="A0A8J6MX68"/>
<evidence type="ECO:0000256" key="6">
    <source>
        <dbReference type="HAMAP-Rule" id="MF_01518"/>
    </source>
</evidence>
<dbReference type="InterPro" id="IPR006679">
    <property type="entry name" value="Adenine_deam"/>
</dbReference>
<dbReference type="InterPro" id="IPR006680">
    <property type="entry name" value="Amidohydro-rel"/>
</dbReference>
<dbReference type="Pfam" id="PF13382">
    <property type="entry name" value="Adenine_deam_C"/>
    <property type="match status" value="1"/>
</dbReference>
<dbReference type="Proteomes" id="UP000650524">
    <property type="component" value="Unassembled WGS sequence"/>
</dbReference>
<comment type="cofactor">
    <cofactor evidence="6">
        <name>Mn(2+)</name>
        <dbReference type="ChEBI" id="CHEBI:29035"/>
    </cofactor>
</comment>
<proteinExistence type="inferred from homology"/>
<comment type="caution">
    <text evidence="9">The sequence shown here is derived from an EMBL/GenBank/DDBJ whole genome shotgun (WGS) entry which is preliminary data.</text>
</comment>
<evidence type="ECO:0000256" key="3">
    <source>
        <dbReference type="ARBA" id="ARBA00022801"/>
    </source>
</evidence>
<dbReference type="Pfam" id="PF01979">
    <property type="entry name" value="Amidohydro_1"/>
    <property type="match status" value="1"/>
</dbReference>
<dbReference type="SUPFAM" id="SSF51556">
    <property type="entry name" value="Metallo-dependent hydrolases"/>
    <property type="match status" value="1"/>
</dbReference>
<comment type="catalytic activity">
    <reaction evidence="5 6">
        <text>adenine + H2O + H(+) = hypoxanthine + NH4(+)</text>
        <dbReference type="Rhea" id="RHEA:23688"/>
        <dbReference type="ChEBI" id="CHEBI:15377"/>
        <dbReference type="ChEBI" id="CHEBI:15378"/>
        <dbReference type="ChEBI" id="CHEBI:16708"/>
        <dbReference type="ChEBI" id="CHEBI:17368"/>
        <dbReference type="ChEBI" id="CHEBI:28938"/>
        <dbReference type="EC" id="3.5.4.2"/>
    </reaction>
</comment>
<evidence type="ECO:0000259" key="7">
    <source>
        <dbReference type="Pfam" id="PF01979"/>
    </source>
</evidence>
<comment type="similarity">
    <text evidence="1 6">Belongs to the metallo-dependent hydrolases superfamily. Adenine deaminase family.</text>
</comment>
<feature type="domain" description="Adenine deaminase C-terminal" evidence="8">
    <location>
        <begin position="399"/>
        <end position="567"/>
    </location>
</feature>
<keyword evidence="3 6" id="KW-0378">Hydrolase</keyword>
<evidence type="ECO:0000259" key="8">
    <source>
        <dbReference type="Pfam" id="PF13382"/>
    </source>
</evidence>
<dbReference type="HAMAP" id="MF_01518">
    <property type="entry name" value="Adenine_deamin"/>
    <property type="match status" value="1"/>
</dbReference>
<sequence>MLGSLKKRILAARGKLPVDLVLKGARVVNLFSGRIQETDVAVYDGLIVGVGLEYHGKEEVDVSGKWIAPGLIDGHLHIESSMLTPSNIAAALVVHGTTAIVADPHEIANVLGLDGINYMLEDSCFLPFDIFFTAPSCVPATHLETSGATLQASDLKGLLDEPRVLGLAEMMNFPGVLMGDDQALEKIILFRNHVLDGHCPMLSGYDLQAYLSVGIGSDHESTDRREALEKMENGMMLMIREGTSAKNLDELVPLVTDKNSDRFCFVSDDLHAEDIRERGHLDFVVKKAVQSGLDPVTAIRLSTLNPAQYFGLRGRGAIAPGYRADIVVLDDLNDFDVSSVYKDGRLVVKNGELIDFLKNPADSLPCKHEPLNIAQLRPEDFRIPHPGGRARVIELVPGQIITRIRYEEVESIDGFVKTDVETDLLKLSVVERHRGSGNIGLGMVKGFGFIQGAIASSVAHDSHNVIVAGVNDEELCRAVEVVRDMGGGLAVVRGRDTLAKVPLEIGGLMSTQPLGPLVKSIAAVKEAAIGLGCQLDEPFMALSFLALPVIPELKLTDRGLVDVNRFEIVPLFVDE</sequence>
<dbReference type="SUPFAM" id="SSF51338">
    <property type="entry name" value="Composite domain of metallo-dependent hydrolases"/>
    <property type="match status" value="1"/>
</dbReference>
<dbReference type="GO" id="GO:0000034">
    <property type="term" value="F:adenine deaminase activity"/>
    <property type="evidence" value="ECO:0007669"/>
    <property type="project" value="UniProtKB-UniRule"/>
</dbReference>
<evidence type="ECO:0000256" key="4">
    <source>
        <dbReference type="ARBA" id="ARBA00023211"/>
    </source>
</evidence>
<evidence type="ECO:0000256" key="5">
    <source>
        <dbReference type="ARBA" id="ARBA00047720"/>
    </source>
</evidence>
<dbReference type="PANTHER" id="PTHR11113">
    <property type="entry name" value="N-ACETYLGLUCOSAMINE-6-PHOSPHATE DEACETYLASE"/>
    <property type="match status" value="1"/>
</dbReference>
<accession>A0A8J6MX68</accession>
<evidence type="ECO:0000256" key="1">
    <source>
        <dbReference type="ARBA" id="ARBA00006773"/>
    </source>
</evidence>
<gene>
    <name evidence="6 9" type="primary">ade</name>
    <name evidence="9" type="ORF">H8E19_02095</name>
</gene>
<evidence type="ECO:0000256" key="2">
    <source>
        <dbReference type="ARBA" id="ARBA00012782"/>
    </source>
</evidence>
<evidence type="ECO:0000313" key="9">
    <source>
        <dbReference type="EMBL" id="MBC8176170.1"/>
    </source>
</evidence>
<dbReference type="CDD" id="cd01295">
    <property type="entry name" value="AdeC"/>
    <property type="match status" value="1"/>
</dbReference>
<dbReference type="PANTHER" id="PTHR11113:SF2">
    <property type="entry name" value="ADENINE DEAMINASE"/>
    <property type="match status" value="1"/>
</dbReference>
<dbReference type="EC" id="3.5.4.2" evidence="2 6"/>
<dbReference type="GO" id="GO:0006146">
    <property type="term" value="P:adenine catabolic process"/>
    <property type="evidence" value="ECO:0007669"/>
    <property type="project" value="InterPro"/>
</dbReference>
<dbReference type="Gene3D" id="2.30.40.10">
    <property type="entry name" value="Urease, subunit C, domain 1"/>
    <property type="match status" value="1"/>
</dbReference>
<dbReference type="EMBL" id="JACNJD010000103">
    <property type="protein sequence ID" value="MBC8176170.1"/>
    <property type="molecule type" value="Genomic_DNA"/>
</dbReference>